<evidence type="ECO:0000313" key="4">
    <source>
        <dbReference type="EMBL" id="TDC99888.1"/>
    </source>
</evidence>
<protein>
    <submittedName>
        <fullName evidence="4">Carbon-nitrogen hydrolase family protein</fullName>
    </submittedName>
</protein>
<proteinExistence type="inferred from homology"/>
<organism evidence="4 5">
    <name type="scientific">Nonomuraea deserti</name>
    <dbReference type="NCBI Taxonomy" id="1848322"/>
    <lineage>
        <taxon>Bacteria</taxon>
        <taxon>Bacillati</taxon>
        <taxon>Actinomycetota</taxon>
        <taxon>Actinomycetes</taxon>
        <taxon>Streptosporangiales</taxon>
        <taxon>Streptosporangiaceae</taxon>
        <taxon>Nonomuraea</taxon>
    </lineage>
</organism>
<evidence type="ECO:0000256" key="2">
    <source>
        <dbReference type="SAM" id="MobiDB-lite"/>
    </source>
</evidence>
<dbReference type="Gene3D" id="3.60.110.10">
    <property type="entry name" value="Carbon-nitrogen hydrolase"/>
    <property type="match status" value="1"/>
</dbReference>
<dbReference type="PANTHER" id="PTHR46044">
    <property type="entry name" value="NITRILASE"/>
    <property type="match status" value="1"/>
</dbReference>
<dbReference type="Pfam" id="PF00795">
    <property type="entry name" value="CN_hydrolase"/>
    <property type="match status" value="1"/>
</dbReference>
<dbReference type="SUPFAM" id="SSF56317">
    <property type="entry name" value="Carbon-nitrogen hydrolase"/>
    <property type="match status" value="1"/>
</dbReference>
<dbReference type="PANTHER" id="PTHR46044:SF1">
    <property type="entry name" value="CN HYDROLASE DOMAIN-CONTAINING PROTEIN"/>
    <property type="match status" value="1"/>
</dbReference>
<dbReference type="PROSITE" id="PS50263">
    <property type="entry name" value="CN_HYDROLASE"/>
    <property type="match status" value="1"/>
</dbReference>
<reference evidence="4 5" key="1">
    <citation type="submission" date="2019-03" db="EMBL/GenBank/DDBJ databases">
        <title>Draft genome sequences of novel Actinobacteria.</title>
        <authorList>
            <person name="Sahin N."/>
            <person name="Ay H."/>
            <person name="Saygin H."/>
        </authorList>
    </citation>
    <scope>NUCLEOTIDE SEQUENCE [LARGE SCALE GENOMIC DNA]</scope>
    <source>
        <strain evidence="4 5">KC310</strain>
    </source>
</reference>
<keyword evidence="5" id="KW-1185">Reference proteome</keyword>
<evidence type="ECO:0000256" key="1">
    <source>
        <dbReference type="ARBA" id="ARBA00008129"/>
    </source>
</evidence>
<dbReference type="InterPro" id="IPR036526">
    <property type="entry name" value="C-N_Hydrolase_sf"/>
</dbReference>
<dbReference type="EMBL" id="SMKO01000104">
    <property type="protein sequence ID" value="TDC99888.1"/>
    <property type="molecule type" value="Genomic_DNA"/>
</dbReference>
<name>A0A4R4V410_9ACTN</name>
<dbReference type="InterPro" id="IPR044149">
    <property type="entry name" value="Nitrilases_CHs"/>
</dbReference>
<dbReference type="InterPro" id="IPR003010">
    <property type="entry name" value="C-N_Hydrolase"/>
</dbReference>
<dbReference type="GO" id="GO:0016787">
    <property type="term" value="F:hydrolase activity"/>
    <property type="evidence" value="ECO:0007669"/>
    <property type="project" value="UniProtKB-KW"/>
</dbReference>
<sequence>MLSVAVVQVGSTMFDTAATLNRAITWVRRAAEQGARLIVLPEALLGGYPKGLDFGVRVGSRDPAGRREFQRYWDAAIDVPGPQTHALSELARELGVTLIIGAVERVGRTLHCVALLISPDHTEPLIHRKLMPTAAERVIWGTGDGSTMPVLPLHTQGSGSTAGDVWGVGSAICWENYMPLFRAAMYAKGVDIWCAPTVDDRDSWLATMRHIAVEGRCFVLSACQYLEREGLPPDVHPIQGDVPGTVLISGGSVIVSPFGEVLAGPLREGEGMLAARLDLRQLAQARMDLDVIGHYARPDIFQLTVDERPRVAVRRHIGVGQRETGAFLGERAGHAEPDALGTPGDEHGSSC</sequence>
<comment type="caution">
    <text evidence="4">The sequence shown here is derived from an EMBL/GenBank/DDBJ whole genome shotgun (WGS) entry which is preliminary data.</text>
</comment>
<feature type="domain" description="CN hydrolase" evidence="3">
    <location>
        <begin position="2"/>
        <end position="279"/>
    </location>
</feature>
<comment type="similarity">
    <text evidence="1">Belongs to the carbon-nitrogen hydrolase superfamily. Nitrilase family.</text>
</comment>
<dbReference type="AlphaFoldDB" id="A0A4R4V410"/>
<gene>
    <name evidence="4" type="ORF">E1292_30475</name>
</gene>
<evidence type="ECO:0000313" key="5">
    <source>
        <dbReference type="Proteomes" id="UP000295258"/>
    </source>
</evidence>
<dbReference type="CDD" id="cd07564">
    <property type="entry name" value="nitrilases_CHs"/>
    <property type="match status" value="1"/>
</dbReference>
<evidence type="ECO:0000259" key="3">
    <source>
        <dbReference type="PROSITE" id="PS50263"/>
    </source>
</evidence>
<dbReference type="Proteomes" id="UP000295258">
    <property type="component" value="Unassembled WGS sequence"/>
</dbReference>
<accession>A0A4R4V410</accession>
<feature type="region of interest" description="Disordered" evidence="2">
    <location>
        <begin position="328"/>
        <end position="351"/>
    </location>
</feature>
<keyword evidence="4" id="KW-0378">Hydrolase</keyword>